<gene>
    <name evidence="2" type="ORF">B0J13DRAFT_566886</name>
</gene>
<dbReference type="OrthoDB" id="5004697at2759"/>
<dbReference type="Proteomes" id="UP000717696">
    <property type="component" value="Unassembled WGS sequence"/>
</dbReference>
<evidence type="ECO:0000256" key="1">
    <source>
        <dbReference type="SAM" id="SignalP"/>
    </source>
</evidence>
<accession>A0A9P9DMM5</accession>
<feature type="chain" id="PRO_5040419351" evidence="1">
    <location>
        <begin position="23"/>
        <end position="125"/>
    </location>
</feature>
<sequence length="125" mass="13661">MHFNSVTYVLSALAAFNGVATASDMTWEVQIFTETFCSDDSKTGNYMGEGTKDCENINTFNSPVSGIKVDFGSEDDCHAVVAYTEPDCPDNGGWILMELVCNRPQSDGWSIQDEFGSFEIINTCG</sequence>
<dbReference type="AlphaFoldDB" id="A0A9P9DMM5"/>
<protein>
    <submittedName>
        <fullName evidence="2">Uncharacterized protein</fullName>
    </submittedName>
</protein>
<reference evidence="2" key="1">
    <citation type="journal article" date="2021" name="Nat. Commun.">
        <title>Genetic determinants of endophytism in the Arabidopsis root mycobiome.</title>
        <authorList>
            <person name="Mesny F."/>
            <person name="Miyauchi S."/>
            <person name="Thiergart T."/>
            <person name="Pickel B."/>
            <person name="Atanasova L."/>
            <person name="Karlsson M."/>
            <person name="Huettel B."/>
            <person name="Barry K.W."/>
            <person name="Haridas S."/>
            <person name="Chen C."/>
            <person name="Bauer D."/>
            <person name="Andreopoulos W."/>
            <person name="Pangilinan J."/>
            <person name="LaButti K."/>
            <person name="Riley R."/>
            <person name="Lipzen A."/>
            <person name="Clum A."/>
            <person name="Drula E."/>
            <person name="Henrissat B."/>
            <person name="Kohler A."/>
            <person name="Grigoriev I.V."/>
            <person name="Martin F.M."/>
            <person name="Hacquard S."/>
        </authorList>
    </citation>
    <scope>NUCLEOTIDE SEQUENCE</scope>
    <source>
        <strain evidence="2">MPI-CAGE-AT-0021</strain>
    </source>
</reference>
<proteinExistence type="predicted"/>
<comment type="caution">
    <text evidence="2">The sequence shown here is derived from an EMBL/GenBank/DDBJ whole genome shotgun (WGS) entry which is preliminary data.</text>
</comment>
<keyword evidence="1" id="KW-0732">Signal</keyword>
<name>A0A9P9DMM5_9HYPO</name>
<evidence type="ECO:0000313" key="2">
    <source>
        <dbReference type="EMBL" id="KAH7122053.1"/>
    </source>
</evidence>
<keyword evidence="3" id="KW-1185">Reference proteome</keyword>
<dbReference type="EMBL" id="JAGMUU010000026">
    <property type="protein sequence ID" value="KAH7122053.1"/>
    <property type="molecule type" value="Genomic_DNA"/>
</dbReference>
<feature type="signal peptide" evidence="1">
    <location>
        <begin position="1"/>
        <end position="22"/>
    </location>
</feature>
<evidence type="ECO:0000313" key="3">
    <source>
        <dbReference type="Proteomes" id="UP000717696"/>
    </source>
</evidence>
<organism evidence="2 3">
    <name type="scientific">Dactylonectria estremocensis</name>
    <dbReference type="NCBI Taxonomy" id="1079267"/>
    <lineage>
        <taxon>Eukaryota</taxon>
        <taxon>Fungi</taxon>
        <taxon>Dikarya</taxon>
        <taxon>Ascomycota</taxon>
        <taxon>Pezizomycotina</taxon>
        <taxon>Sordariomycetes</taxon>
        <taxon>Hypocreomycetidae</taxon>
        <taxon>Hypocreales</taxon>
        <taxon>Nectriaceae</taxon>
        <taxon>Dactylonectria</taxon>
    </lineage>
</organism>